<evidence type="ECO:0000256" key="1">
    <source>
        <dbReference type="SAM" id="Phobius"/>
    </source>
</evidence>
<organism evidence="2 3">
    <name type="scientific">Aspergillus brasiliensis (strain CBS 101740 / IMI 381727 / IBT 21946)</name>
    <dbReference type="NCBI Taxonomy" id="767769"/>
    <lineage>
        <taxon>Eukaryota</taxon>
        <taxon>Fungi</taxon>
        <taxon>Dikarya</taxon>
        <taxon>Ascomycota</taxon>
        <taxon>Pezizomycotina</taxon>
        <taxon>Eurotiomycetes</taxon>
        <taxon>Eurotiomycetidae</taxon>
        <taxon>Eurotiales</taxon>
        <taxon>Aspergillaceae</taxon>
        <taxon>Aspergillus</taxon>
        <taxon>Aspergillus subgen. Circumdati</taxon>
    </lineage>
</organism>
<dbReference type="AlphaFoldDB" id="A0A1L9UZN5"/>
<sequence length="129" mass="14699">MSHVVSIPSSRLLILLPPLSSSSSFLYHLPICTQPPSPSSFPPSSIYIHLCLLIYVYNISIYCLSTWISYTLSSSLSLSFFIPSTPFLFLMSCLTQFLLIDIDQWKEHMLTEVESSRRPMRVMDANNVF</sequence>
<proteinExistence type="predicted"/>
<dbReference type="RefSeq" id="XP_067484422.1">
    <property type="nucleotide sequence ID" value="XM_067621997.1"/>
</dbReference>
<accession>A0A1L9UZN5</accession>
<name>A0A1L9UZN5_ASPBC</name>
<gene>
    <name evidence="2" type="ORF">ASPBRDRAFT_229615</name>
</gene>
<keyword evidence="1" id="KW-0812">Transmembrane</keyword>
<evidence type="ECO:0000313" key="2">
    <source>
        <dbReference type="EMBL" id="OJJ77175.1"/>
    </source>
</evidence>
<feature type="transmembrane region" description="Helical" evidence="1">
    <location>
        <begin position="46"/>
        <end position="68"/>
    </location>
</feature>
<dbReference type="VEuPathDB" id="FungiDB:ASPBRDRAFT_229615"/>
<protein>
    <submittedName>
        <fullName evidence="2">Uncharacterized protein</fullName>
    </submittedName>
</protein>
<feature type="transmembrane region" description="Helical" evidence="1">
    <location>
        <begin position="80"/>
        <end position="100"/>
    </location>
</feature>
<dbReference type="GeneID" id="93574485"/>
<dbReference type="EMBL" id="KV878679">
    <property type="protein sequence ID" value="OJJ77175.1"/>
    <property type="molecule type" value="Genomic_DNA"/>
</dbReference>
<evidence type="ECO:0000313" key="3">
    <source>
        <dbReference type="Proteomes" id="UP000184499"/>
    </source>
</evidence>
<keyword evidence="3" id="KW-1185">Reference proteome</keyword>
<keyword evidence="1" id="KW-1133">Transmembrane helix</keyword>
<reference evidence="3" key="1">
    <citation type="journal article" date="2017" name="Genome Biol.">
        <title>Comparative genomics reveals high biological diversity and specific adaptations in the industrially and medically important fungal genus Aspergillus.</title>
        <authorList>
            <person name="de Vries R.P."/>
            <person name="Riley R."/>
            <person name="Wiebenga A."/>
            <person name="Aguilar-Osorio G."/>
            <person name="Amillis S."/>
            <person name="Uchima C.A."/>
            <person name="Anderluh G."/>
            <person name="Asadollahi M."/>
            <person name="Askin M."/>
            <person name="Barry K."/>
            <person name="Battaglia E."/>
            <person name="Bayram O."/>
            <person name="Benocci T."/>
            <person name="Braus-Stromeyer S.A."/>
            <person name="Caldana C."/>
            <person name="Canovas D."/>
            <person name="Cerqueira G.C."/>
            <person name="Chen F."/>
            <person name="Chen W."/>
            <person name="Choi C."/>
            <person name="Clum A."/>
            <person name="Dos Santos R.A."/>
            <person name="Damasio A.R."/>
            <person name="Diallinas G."/>
            <person name="Emri T."/>
            <person name="Fekete E."/>
            <person name="Flipphi M."/>
            <person name="Freyberg S."/>
            <person name="Gallo A."/>
            <person name="Gournas C."/>
            <person name="Habgood R."/>
            <person name="Hainaut M."/>
            <person name="Harispe M.L."/>
            <person name="Henrissat B."/>
            <person name="Hilden K.S."/>
            <person name="Hope R."/>
            <person name="Hossain A."/>
            <person name="Karabika E."/>
            <person name="Karaffa L."/>
            <person name="Karanyi Z."/>
            <person name="Krasevec N."/>
            <person name="Kuo A."/>
            <person name="Kusch H."/>
            <person name="LaButti K."/>
            <person name="Lagendijk E.L."/>
            <person name="Lapidus A."/>
            <person name="Levasseur A."/>
            <person name="Lindquist E."/>
            <person name="Lipzen A."/>
            <person name="Logrieco A.F."/>
            <person name="MacCabe A."/>
            <person name="Maekelae M.R."/>
            <person name="Malavazi I."/>
            <person name="Melin P."/>
            <person name="Meyer V."/>
            <person name="Mielnichuk N."/>
            <person name="Miskei M."/>
            <person name="Molnar A.P."/>
            <person name="Mule G."/>
            <person name="Ngan C.Y."/>
            <person name="Orejas M."/>
            <person name="Orosz E."/>
            <person name="Ouedraogo J.P."/>
            <person name="Overkamp K.M."/>
            <person name="Park H.-S."/>
            <person name="Perrone G."/>
            <person name="Piumi F."/>
            <person name="Punt P.J."/>
            <person name="Ram A.F."/>
            <person name="Ramon A."/>
            <person name="Rauscher S."/>
            <person name="Record E."/>
            <person name="Riano-Pachon D.M."/>
            <person name="Robert V."/>
            <person name="Roehrig J."/>
            <person name="Ruller R."/>
            <person name="Salamov A."/>
            <person name="Salih N.S."/>
            <person name="Samson R.A."/>
            <person name="Sandor E."/>
            <person name="Sanguinetti M."/>
            <person name="Schuetze T."/>
            <person name="Sepcic K."/>
            <person name="Shelest E."/>
            <person name="Sherlock G."/>
            <person name="Sophianopoulou V."/>
            <person name="Squina F.M."/>
            <person name="Sun H."/>
            <person name="Susca A."/>
            <person name="Todd R.B."/>
            <person name="Tsang A."/>
            <person name="Unkles S.E."/>
            <person name="van de Wiele N."/>
            <person name="van Rossen-Uffink D."/>
            <person name="Oliveira J.V."/>
            <person name="Vesth T.C."/>
            <person name="Visser J."/>
            <person name="Yu J.-H."/>
            <person name="Zhou M."/>
            <person name="Andersen M.R."/>
            <person name="Archer D.B."/>
            <person name="Baker S.E."/>
            <person name="Benoit I."/>
            <person name="Brakhage A.A."/>
            <person name="Braus G.H."/>
            <person name="Fischer R."/>
            <person name="Frisvad J.C."/>
            <person name="Goldman G.H."/>
            <person name="Houbraken J."/>
            <person name="Oakley B."/>
            <person name="Pocsi I."/>
            <person name="Scazzocchio C."/>
            <person name="Seiboth B."/>
            <person name="vanKuyk P.A."/>
            <person name="Wortman J."/>
            <person name="Dyer P.S."/>
            <person name="Grigoriev I.V."/>
        </authorList>
    </citation>
    <scope>NUCLEOTIDE SEQUENCE [LARGE SCALE GENOMIC DNA]</scope>
    <source>
        <strain evidence="3">CBS 101740 / IMI 381727 / IBT 21946</strain>
    </source>
</reference>
<dbReference type="Proteomes" id="UP000184499">
    <property type="component" value="Unassembled WGS sequence"/>
</dbReference>
<keyword evidence="1" id="KW-0472">Membrane</keyword>